<keyword evidence="3 5" id="KW-1133">Transmembrane helix</keyword>
<feature type="transmembrane region" description="Helical" evidence="5">
    <location>
        <begin position="12"/>
        <end position="29"/>
    </location>
</feature>
<dbReference type="NCBIfam" id="NF010198">
    <property type="entry name" value="PRK13673.1-5"/>
    <property type="match status" value="1"/>
</dbReference>
<sequence>MYNMLKESHVGGWEVAFVLLIIGYILYRVGKAKAGKIVHMLLRLMIVIVLLSGAGLLFSYHASDFYYYVKAILAIVAFGLMEMSMGRASRKQPSIGFFIGALVVLVLVILLGYRIFA</sequence>
<dbReference type="InterPro" id="IPR010899">
    <property type="entry name" value="UPF0344"/>
</dbReference>
<dbReference type="Pfam" id="PF07457">
    <property type="entry name" value="DUF1516"/>
    <property type="match status" value="1"/>
</dbReference>
<evidence type="ECO:0000256" key="4">
    <source>
        <dbReference type="ARBA" id="ARBA00023136"/>
    </source>
</evidence>
<dbReference type="EMBL" id="RHHR01000054">
    <property type="protein sequence ID" value="RNB67236.1"/>
    <property type="molecule type" value="Genomic_DNA"/>
</dbReference>
<keyword evidence="4 5" id="KW-0472">Membrane</keyword>
<reference evidence="6 7" key="1">
    <citation type="submission" date="2018-10" db="EMBL/GenBank/DDBJ databases">
        <title>Phylogenomics of Brevibacillus.</title>
        <authorList>
            <person name="Dunlap C."/>
        </authorList>
    </citation>
    <scope>NUCLEOTIDE SEQUENCE [LARGE SCALE GENOMIC DNA]</scope>
    <source>
        <strain evidence="6 7">JCM 12215</strain>
    </source>
</reference>
<feature type="transmembrane region" description="Helical" evidence="5">
    <location>
        <begin position="41"/>
        <end position="59"/>
    </location>
</feature>
<proteinExistence type="predicted"/>
<comment type="caution">
    <text evidence="6">The sequence shown here is derived from an EMBL/GenBank/DDBJ whole genome shotgun (WGS) entry which is preliminary data.</text>
</comment>
<evidence type="ECO:0000256" key="3">
    <source>
        <dbReference type="ARBA" id="ARBA00022989"/>
    </source>
</evidence>
<evidence type="ECO:0000256" key="5">
    <source>
        <dbReference type="SAM" id="Phobius"/>
    </source>
</evidence>
<dbReference type="RefSeq" id="WP_122911204.1">
    <property type="nucleotide sequence ID" value="NZ_CBCSBE010000036.1"/>
</dbReference>
<evidence type="ECO:0000256" key="1">
    <source>
        <dbReference type="ARBA" id="ARBA00022475"/>
    </source>
</evidence>
<evidence type="ECO:0000256" key="2">
    <source>
        <dbReference type="ARBA" id="ARBA00022692"/>
    </source>
</evidence>
<protein>
    <submittedName>
        <fullName evidence="6">DUF1516 family protein</fullName>
    </submittedName>
</protein>
<evidence type="ECO:0000313" key="7">
    <source>
        <dbReference type="Proteomes" id="UP000282028"/>
    </source>
</evidence>
<feature type="transmembrane region" description="Helical" evidence="5">
    <location>
        <begin position="95"/>
        <end position="116"/>
    </location>
</feature>
<organism evidence="6 7">
    <name type="scientific">Brevibacillus invocatus</name>
    <dbReference type="NCBI Taxonomy" id="173959"/>
    <lineage>
        <taxon>Bacteria</taxon>
        <taxon>Bacillati</taxon>
        <taxon>Bacillota</taxon>
        <taxon>Bacilli</taxon>
        <taxon>Bacillales</taxon>
        <taxon>Paenibacillaceae</taxon>
        <taxon>Brevibacillus</taxon>
    </lineage>
</organism>
<gene>
    <name evidence="6" type="ORF">EDM52_22800</name>
</gene>
<dbReference type="AlphaFoldDB" id="A0A3M8BV20"/>
<keyword evidence="1" id="KW-1003">Cell membrane</keyword>
<evidence type="ECO:0000313" key="6">
    <source>
        <dbReference type="EMBL" id="RNB67236.1"/>
    </source>
</evidence>
<keyword evidence="7" id="KW-1185">Reference proteome</keyword>
<feature type="transmembrane region" description="Helical" evidence="5">
    <location>
        <begin position="65"/>
        <end position="83"/>
    </location>
</feature>
<keyword evidence="2 5" id="KW-0812">Transmembrane</keyword>
<dbReference type="Proteomes" id="UP000282028">
    <property type="component" value="Unassembled WGS sequence"/>
</dbReference>
<accession>A0A3M8BV20</accession>
<dbReference type="OrthoDB" id="2365314at2"/>
<name>A0A3M8BV20_9BACL</name>